<evidence type="ECO:0000259" key="8">
    <source>
        <dbReference type="Pfam" id="PF00924"/>
    </source>
</evidence>
<organism evidence="12 13">
    <name type="scientific">Oceanidesulfovibrio marinus</name>
    <dbReference type="NCBI Taxonomy" id="370038"/>
    <lineage>
        <taxon>Bacteria</taxon>
        <taxon>Pseudomonadati</taxon>
        <taxon>Thermodesulfobacteriota</taxon>
        <taxon>Desulfovibrionia</taxon>
        <taxon>Desulfovibrionales</taxon>
        <taxon>Desulfovibrionaceae</taxon>
        <taxon>Oceanidesulfovibrio</taxon>
    </lineage>
</organism>
<name>A0A6P1ZDD9_9BACT</name>
<feature type="transmembrane region" description="Helical" evidence="7">
    <location>
        <begin position="102"/>
        <end position="124"/>
    </location>
</feature>
<dbReference type="InterPro" id="IPR011014">
    <property type="entry name" value="MscS_channel_TM-2"/>
</dbReference>
<gene>
    <name evidence="12" type="ORF">DQK91_15825</name>
    <name evidence="11" type="ORF">E8L03_16340</name>
</gene>
<dbReference type="SUPFAM" id="SSF82689">
    <property type="entry name" value="Mechanosensitive channel protein MscS (YggB), C-terminal domain"/>
    <property type="match status" value="1"/>
</dbReference>
<evidence type="ECO:0000313" key="12">
    <source>
        <dbReference type="EMBL" id="TVM32347.1"/>
    </source>
</evidence>
<evidence type="ECO:0000256" key="4">
    <source>
        <dbReference type="ARBA" id="ARBA00022692"/>
    </source>
</evidence>
<dbReference type="Gene3D" id="3.30.70.100">
    <property type="match status" value="1"/>
</dbReference>
<keyword evidence="4 7" id="KW-0812">Transmembrane</keyword>
<evidence type="ECO:0000256" key="1">
    <source>
        <dbReference type="ARBA" id="ARBA00004651"/>
    </source>
</evidence>
<evidence type="ECO:0000256" key="6">
    <source>
        <dbReference type="ARBA" id="ARBA00023136"/>
    </source>
</evidence>
<evidence type="ECO:0000313" key="13">
    <source>
        <dbReference type="Proteomes" id="UP000434052"/>
    </source>
</evidence>
<dbReference type="Proteomes" id="UP000503251">
    <property type="component" value="Chromosome"/>
</dbReference>
<dbReference type="SUPFAM" id="SSF82861">
    <property type="entry name" value="Mechanosensitive channel protein MscS (YggB), transmembrane region"/>
    <property type="match status" value="1"/>
</dbReference>
<proteinExistence type="inferred from homology"/>
<dbReference type="GO" id="GO:0005886">
    <property type="term" value="C:plasma membrane"/>
    <property type="evidence" value="ECO:0007669"/>
    <property type="project" value="UniProtKB-SubCell"/>
</dbReference>
<reference evidence="12 13" key="1">
    <citation type="submission" date="2018-06" db="EMBL/GenBank/DDBJ databases">
        <title>Complete genome of Desulfovibrio marinus P48SEP.</title>
        <authorList>
            <person name="Crispim J.S."/>
            <person name="Vidigal P.M.P."/>
            <person name="Silva L.C.F."/>
            <person name="Araujo L.C."/>
            <person name="Laguardia C.N."/>
            <person name="Dias R.S."/>
            <person name="Sousa M.P."/>
            <person name="Paula S.O."/>
            <person name="Silva C."/>
        </authorList>
    </citation>
    <scope>NUCLEOTIDE SEQUENCE [LARGE SCALE GENOMIC DNA]</scope>
    <source>
        <strain evidence="12 13">P48SEP</strain>
    </source>
</reference>
<dbReference type="InterPro" id="IPR010920">
    <property type="entry name" value="LSM_dom_sf"/>
</dbReference>
<dbReference type="Pfam" id="PF21088">
    <property type="entry name" value="MS_channel_1st"/>
    <property type="match status" value="1"/>
</dbReference>
<dbReference type="RefSeq" id="WP_144306357.1">
    <property type="nucleotide sequence ID" value="NZ_CP039543.1"/>
</dbReference>
<evidence type="ECO:0000256" key="7">
    <source>
        <dbReference type="SAM" id="Phobius"/>
    </source>
</evidence>
<dbReference type="Pfam" id="PF21082">
    <property type="entry name" value="MS_channel_3rd"/>
    <property type="match status" value="1"/>
</dbReference>
<keyword evidence="14" id="KW-1185">Reference proteome</keyword>
<comment type="subcellular location">
    <subcellularLocation>
        <location evidence="1">Cell membrane</location>
        <topology evidence="1">Multi-pass membrane protein</topology>
    </subcellularLocation>
</comment>
<comment type="similarity">
    <text evidence="2">Belongs to the MscS (TC 1.A.23) family.</text>
</comment>
<accession>A0A6P1ZDD9</accession>
<dbReference type="Gene3D" id="2.30.30.60">
    <property type="match status" value="1"/>
</dbReference>
<dbReference type="OrthoDB" id="9784565at2"/>
<keyword evidence="6 7" id="KW-0472">Membrane</keyword>
<dbReference type="Proteomes" id="UP000434052">
    <property type="component" value="Unassembled WGS sequence"/>
</dbReference>
<dbReference type="InterPro" id="IPR049278">
    <property type="entry name" value="MS_channel_C"/>
</dbReference>
<sequence length="311" mass="34599">MNEDIQQQAQVAVDMLQKYWEQSMAWIVSGGLRILVIIILLIITLKIVGMITRRVFQRIGKGRDSEYLKRVETTRGIISFTLKVALLVVALLMILGEMGIDLGPILAAAGVIGLAVSFGAQNLVQDFISGFFMLLEDQVRVGDVVQTLGKSGVVERITLRLIVLRDLSGNVHFIRNGQIDVVTNMTKGYSYYVFDLGVAYREDVDDVVEVIKAVDEDMRGDDAYNRDILAPIEILGLDKFGDSAVIIRARTRTRPGSQWIIGREFNKRLKKAFDEHGIEIPFPHITLYPGVDKEGKAPALHVMEAGEGKAK</sequence>
<dbReference type="InterPro" id="IPR006685">
    <property type="entry name" value="MscS_channel_2nd"/>
</dbReference>
<keyword evidence="5 7" id="KW-1133">Transmembrane helix</keyword>
<evidence type="ECO:0000256" key="5">
    <source>
        <dbReference type="ARBA" id="ARBA00022989"/>
    </source>
</evidence>
<dbReference type="InterPro" id="IPR045276">
    <property type="entry name" value="YbiO_bact"/>
</dbReference>
<keyword evidence="3" id="KW-1003">Cell membrane</keyword>
<evidence type="ECO:0000256" key="2">
    <source>
        <dbReference type="ARBA" id="ARBA00008017"/>
    </source>
</evidence>
<evidence type="ECO:0000313" key="11">
    <source>
        <dbReference type="EMBL" id="QJT10404.1"/>
    </source>
</evidence>
<feature type="domain" description="Mechanosensitive ion channel transmembrane helices 2/3" evidence="10">
    <location>
        <begin position="82"/>
        <end position="121"/>
    </location>
</feature>
<dbReference type="AlphaFoldDB" id="A0A6P1ZDD9"/>
<feature type="domain" description="Mechanosensitive ion channel MscS" evidence="8">
    <location>
        <begin position="122"/>
        <end position="186"/>
    </location>
</feature>
<dbReference type="Gene3D" id="1.10.287.1260">
    <property type="match status" value="1"/>
</dbReference>
<dbReference type="PANTHER" id="PTHR30460">
    <property type="entry name" value="MODERATE CONDUCTANCE MECHANOSENSITIVE CHANNEL YBIO"/>
    <property type="match status" value="1"/>
</dbReference>
<dbReference type="InterPro" id="IPR023408">
    <property type="entry name" value="MscS_beta-dom_sf"/>
</dbReference>
<dbReference type="Pfam" id="PF00924">
    <property type="entry name" value="MS_channel_2nd"/>
    <property type="match status" value="1"/>
</dbReference>
<dbReference type="GO" id="GO:0008381">
    <property type="term" value="F:mechanosensitive monoatomic ion channel activity"/>
    <property type="evidence" value="ECO:0007669"/>
    <property type="project" value="InterPro"/>
</dbReference>
<dbReference type="PANTHER" id="PTHR30460:SF0">
    <property type="entry name" value="MODERATE CONDUCTANCE MECHANOSENSITIVE CHANNEL YBIO"/>
    <property type="match status" value="1"/>
</dbReference>
<evidence type="ECO:0000259" key="10">
    <source>
        <dbReference type="Pfam" id="PF21088"/>
    </source>
</evidence>
<reference evidence="11 14" key="2">
    <citation type="submission" date="2019-04" db="EMBL/GenBank/DDBJ databases">
        <title>Isolation and culture of sulfate reducing bacteria from the cold seep of the South China Sea.</title>
        <authorList>
            <person name="Sun C."/>
            <person name="Liu R."/>
        </authorList>
    </citation>
    <scope>NUCLEOTIDE SEQUENCE [LARGE SCALE GENOMIC DNA]</scope>
    <source>
        <strain evidence="11 14">CS1</strain>
    </source>
</reference>
<evidence type="ECO:0000256" key="3">
    <source>
        <dbReference type="ARBA" id="ARBA00022475"/>
    </source>
</evidence>
<dbReference type="SUPFAM" id="SSF50182">
    <property type="entry name" value="Sm-like ribonucleoproteins"/>
    <property type="match status" value="1"/>
</dbReference>
<dbReference type="InterPro" id="IPR049142">
    <property type="entry name" value="MS_channel_1st"/>
</dbReference>
<dbReference type="EMBL" id="QMIF01000011">
    <property type="protein sequence ID" value="TVM32347.1"/>
    <property type="molecule type" value="Genomic_DNA"/>
</dbReference>
<feature type="transmembrane region" description="Helical" evidence="7">
    <location>
        <begin position="24"/>
        <end position="48"/>
    </location>
</feature>
<dbReference type="EMBL" id="CP039543">
    <property type="protein sequence ID" value="QJT10404.1"/>
    <property type="molecule type" value="Genomic_DNA"/>
</dbReference>
<protein>
    <submittedName>
        <fullName evidence="12">Mechanosensitive ion channel family protein</fullName>
    </submittedName>
</protein>
<dbReference type="InterPro" id="IPR011066">
    <property type="entry name" value="MscS_channel_C_sf"/>
</dbReference>
<feature type="transmembrane region" description="Helical" evidence="7">
    <location>
        <begin position="77"/>
        <end position="96"/>
    </location>
</feature>
<feature type="domain" description="Mechanosensitive ion channel MscS C-terminal" evidence="9">
    <location>
        <begin position="193"/>
        <end position="280"/>
    </location>
</feature>
<evidence type="ECO:0000313" key="14">
    <source>
        <dbReference type="Proteomes" id="UP000503251"/>
    </source>
</evidence>
<evidence type="ECO:0000259" key="9">
    <source>
        <dbReference type="Pfam" id="PF21082"/>
    </source>
</evidence>